<name>A0A1I3LNH4_9HYPH</name>
<gene>
    <name evidence="1" type="ORF">SAMN03080618_01559</name>
</gene>
<accession>A0A1I3LNH4</accession>
<dbReference type="Proteomes" id="UP000242763">
    <property type="component" value="Unassembled WGS sequence"/>
</dbReference>
<evidence type="ECO:0000313" key="1">
    <source>
        <dbReference type="EMBL" id="SFI86314.1"/>
    </source>
</evidence>
<proteinExistence type="predicted"/>
<protein>
    <submittedName>
        <fullName evidence="1">Uncharacterized protein</fullName>
    </submittedName>
</protein>
<reference evidence="2" key="1">
    <citation type="submission" date="2016-10" db="EMBL/GenBank/DDBJ databases">
        <authorList>
            <person name="Varghese N."/>
            <person name="Submissions S."/>
        </authorList>
    </citation>
    <scope>NUCLEOTIDE SEQUENCE [LARGE SCALE GENOMIC DNA]</scope>
    <source>
        <strain evidence="2">DSM 21857</strain>
    </source>
</reference>
<dbReference type="AlphaFoldDB" id="A0A1I3LNH4"/>
<dbReference type="EMBL" id="FORF01000007">
    <property type="protein sequence ID" value="SFI86314.1"/>
    <property type="molecule type" value="Genomic_DNA"/>
</dbReference>
<sequence length="74" mass="7692">MNESPIALLRKLSRSDNTTTPCSMKTDRVVAPKRVNGVVIGGTSIAPAQINNAAKAISCNFSNGPKAGSYSCLP</sequence>
<evidence type="ECO:0000313" key="2">
    <source>
        <dbReference type="Proteomes" id="UP000242763"/>
    </source>
</evidence>
<organism evidence="1 2">
    <name type="scientific">Aquamicrobium aerolatum DSM 21857</name>
    <dbReference type="NCBI Taxonomy" id="1121003"/>
    <lineage>
        <taxon>Bacteria</taxon>
        <taxon>Pseudomonadati</taxon>
        <taxon>Pseudomonadota</taxon>
        <taxon>Alphaproteobacteria</taxon>
        <taxon>Hyphomicrobiales</taxon>
        <taxon>Phyllobacteriaceae</taxon>
        <taxon>Aerobium</taxon>
    </lineage>
</organism>
<keyword evidence="2" id="KW-1185">Reference proteome</keyword>